<dbReference type="Gene3D" id="3.10.180.10">
    <property type="entry name" value="2,3-Dihydroxybiphenyl 1,2-Dioxygenase, domain 1"/>
    <property type="match status" value="1"/>
</dbReference>
<comment type="caution">
    <text evidence="2">The sequence shown here is derived from an EMBL/GenBank/DDBJ whole genome shotgun (WGS) entry which is preliminary data.</text>
</comment>
<dbReference type="EMBL" id="JAUSTW010000003">
    <property type="protein sequence ID" value="MDQ0199213.1"/>
    <property type="molecule type" value="Genomic_DNA"/>
</dbReference>
<evidence type="ECO:0000259" key="1">
    <source>
        <dbReference type="Pfam" id="PF00903"/>
    </source>
</evidence>
<gene>
    <name evidence="2" type="ORF">J2S10_002371</name>
</gene>
<name>A0ABT9XV13_9BACI</name>
<evidence type="ECO:0000313" key="2">
    <source>
        <dbReference type="EMBL" id="MDQ0199213.1"/>
    </source>
</evidence>
<dbReference type="Proteomes" id="UP001224122">
    <property type="component" value="Unassembled WGS sequence"/>
</dbReference>
<sequence length="54" mass="6361">MKMHVGINVIDLDKSIEFYTKVFNPKPVKVKLDTLCFGRFTVKRKRTSFLNVQE</sequence>
<dbReference type="InterPro" id="IPR029068">
    <property type="entry name" value="Glyas_Bleomycin-R_OHBP_Dase"/>
</dbReference>
<evidence type="ECO:0000313" key="3">
    <source>
        <dbReference type="Proteomes" id="UP001224122"/>
    </source>
</evidence>
<reference evidence="2 3" key="1">
    <citation type="submission" date="2023-07" db="EMBL/GenBank/DDBJ databases">
        <title>Genomic Encyclopedia of Type Strains, Phase IV (KMG-IV): sequencing the most valuable type-strain genomes for metagenomic binning, comparative biology and taxonomic classification.</title>
        <authorList>
            <person name="Goeker M."/>
        </authorList>
    </citation>
    <scope>NUCLEOTIDE SEQUENCE [LARGE SCALE GENOMIC DNA]</scope>
    <source>
        <strain evidence="2 3">DSM 27594</strain>
    </source>
</reference>
<dbReference type="Pfam" id="PF00903">
    <property type="entry name" value="Glyoxalase"/>
    <property type="match status" value="1"/>
</dbReference>
<dbReference type="RefSeq" id="WP_307407878.1">
    <property type="nucleotide sequence ID" value="NZ_JAUSTW010000003.1"/>
</dbReference>
<keyword evidence="3" id="KW-1185">Reference proteome</keyword>
<dbReference type="InterPro" id="IPR004360">
    <property type="entry name" value="Glyas_Fos-R_dOase_dom"/>
</dbReference>
<feature type="domain" description="Glyoxalase/fosfomycin resistance/dioxygenase" evidence="1">
    <location>
        <begin position="4"/>
        <end position="32"/>
    </location>
</feature>
<accession>A0ABT9XV13</accession>
<proteinExistence type="predicted"/>
<dbReference type="SUPFAM" id="SSF54593">
    <property type="entry name" value="Glyoxalase/Bleomycin resistance protein/Dihydroxybiphenyl dioxygenase"/>
    <property type="match status" value="1"/>
</dbReference>
<protein>
    <submittedName>
        <fullName evidence="2">Catechol 2,3-dioxygenase-like lactoylglutathione lyase family enzyme</fullName>
    </submittedName>
</protein>
<organism evidence="2 3">
    <name type="scientific">Neobacillus ginsengisoli</name>
    <dbReference type="NCBI Taxonomy" id="904295"/>
    <lineage>
        <taxon>Bacteria</taxon>
        <taxon>Bacillati</taxon>
        <taxon>Bacillota</taxon>
        <taxon>Bacilli</taxon>
        <taxon>Bacillales</taxon>
        <taxon>Bacillaceae</taxon>
        <taxon>Neobacillus</taxon>
    </lineage>
</organism>